<gene>
    <name evidence="3" type="ORF">HGP29_24955</name>
</gene>
<dbReference type="Gene3D" id="3.90.1300.10">
    <property type="entry name" value="Amidase signature (AS) domain"/>
    <property type="match status" value="1"/>
</dbReference>
<dbReference type="PROSITE" id="PS00571">
    <property type="entry name" value="AMIDASES"/>
    <property type="match status" value="1"/>
</dbReference>
<comment type="caution">
    <text evidence="3">The sequence shown here is derived from an EMBL/GenBank/DDBJ whole genome shotgun (WGS) entry which is preliminary data.</text>
</comment>
<dbReference type="GO" id="GO:0003824">
    <property type="term" value="F:catalytic activity"/>
    <property type="evidence" value="ECO:0007669"/>
    <property type="project" value="InterPro"/>
</dbReference>
<feature type="domain" description="Amidase" evidence="2">
    <location>
        <begin position="56"/>
        <end position="480"/>
    </location>
</feature>
<dbReference type="AlphaFoldDB" id="A0A7X8SQJ9"/>
<dbReference type="PANTHER" id="PTHR11895:SF7">
    <property type="entry name" value="GLUTAMYL-TRNA(GLN) AMIDOTRANSFERASE SUBUNIT A, MITOCHONDRIAL"/>
    <property type="match status" value="1"/>
</dbReference>
<accession>A0A7X8SQJ9</accession>
<protein>
    <submittedName>
        <fullName evidence="3">Amidase</fullName>
    </submittedName>
</protein>
<organism evidence="3 4">
    <name type="scientific">Flammeovirga agarivorans</name>
    <dbReference type="NCBI Taxonomy" id="2726742"/>
    <lineage>
        <taxon>Bacteria</taxon>
        <taxon>Pseudomonadati</taxon>
        <taxon>Bacteroidota</taxon>
        <taxon>Cytophagia</taxon>
        <taxon>Cytophagales</taxon>
        <taxon>Flammeovirgaceae</taxon>
        <taxon>Flammeovirga</taxon>
    </lineage>
</organism>
<reference evidence="3 4" key="1">
    <citation type="submission" date="2020-04" db="EMBL/GenBank/DDBJ databases">
        <title>Flammeovirga sp. SR4, a novel species isolated from seawater.</title>
        <authorList>
            <person name="Wang X."/>
        </authorList>
    </citation>
    <scope>NUCLEOTIDE SEQUENCE [LARGE SCALE GENOMIC DNA]</scope>
    <source>
        <strain evidence="3 4">SR4</strain>
    </source>
</reference>
<dbReference type="Proteomes" id="UP000585050">
    <property type="component" value="Unassembled WGS sequence"/>
</dbReference>
<evidence type="ECO:0000313" key="4">
    <source>
        <dbReference type="Proteomes" id="UP000585050"/>
    </source>
</evidence>
<sequence>MKSYFINLRIFLITITLLFANLTYAQNSKYSQEELAFMPASSLLELYKQLAVSPVDVVEAQKAQWEKTNGEVNATTFTYWDKALAQAEIAEQHYKDGTYRSLEGITVGLKDEHHDVGMRVTQGSLVHRNDPPKDYADPVTQKLKDAGAIFTIQCTVPELYLHFCTDTRAWGTTRNPWNNKYSVGGSSGGSGAALAAGYCTIATGSDMGGSVRIPSAFNGVYGLKPSFGTVHTDLPMSYFSGTGPMARTFEDMAMMYNVIAGPTPYSPNVMAHQQLPTNYESLEGVKVAYVLGLGILEPTNEVKTAMNNAIEALKKSGAQVDIIEIDFGMDAKELLTNFKKMAFAGPMGGQMSVYETYQDSLTKYASNFVDAAANAGYNGKDLAEVELLIKKMYHLLAEATFENGYEAVILPTLPTSHIPADFDLVDGTVEEDGRVFPGIVGGAYTIPFNLLNYCPVASVPVGLSSQNMPIGMQIVGKPYDIESVFKVAYNYSQKGIKLFEGNNTPSKKMSK</sequence>
<keyword evidence="4" id="KW-1185">Reference proteome</keyword>
<dbReference type="InterPro" id="IPR023631">
    <property type="entry name" value="Amidase_dom"/>
</dbReference>
<dbReference type="SUPFAM" id="SSF75304">
    <property type="entry name" value="Amidase signature (AS) enzymes"/>
    <property type="match status" value="1"/>
</dbReference>
<dbReference type="EMBL" id="JABAIL010000012">
    <property type="protein sequence ID" value="NLR94478.1"/>
    <property type="molecule type" value="Genomic_DNA"/>
</dbReference>
<dbReference type="InterPro" id="IPR036928">
    <property type="entry name" value="AS_sf"/>
</dbReference>
<name>A0A7X8SQJ9_9BACT</name>
<dbReference type="RefSeq" id="WP_168885185.1">
    <property type="nucleotide sequence ID" value="NZ_JABAIL010000012.1"/>
</dbReference>
<dbReference type="Pfam" id="PF01425">
    <property type="entry name" value="Amidase"/>
    <property type="match status" value="1"/>
</dbReference>
<evidence type="ECO:0000259" key="2">
    <source>
        <dbReference type="Pfam" id="PF01425"/>
    </source>
</evidence>
<comment type="similarity">
    <text evidence="1">Belongs to the amidase family.</text>
</comment>
<evidence type="ECO:0000256" key="1">
    <source>
        <dbReference type="ARBA" id="ARBA00009199"/>
    </source>
</evidence>
<dbReference type="PANTHER" id="PTHR11895">
    <property type="entry name" value="TRANSAMIDASE"/>
    <property type="match status" value="1"/>
</dbReference>
<dbReference type="InterPro" id="IPR000120">
    <property type="entry name" value="Amidase"/>
</dbReference>
<evidence type="ECO:0000313" key="3">
    <source>
        <dbReference type="EMBL" id="NLR94478.1"/>
    </source>
</evidence>
<proteinExistence type="inferred from homology"/>
<dbReference type="InterPro" id="IPR020556">
    <property type="entry name" value="Amidase_CS"/>
</dbReference>